<gene>
    <name evidence="2" type="ORF">Metli_0085</name>
</gene>
<evidence type="ECO:0000313" key="2">
    <source>
        <dbReference type="EMBL" id="EJG06063.1"/>
    </source>
</evidence>
<feature type="compositionally biased region" description="Basic and acidic residues" evidence="1">
    <location>
        <begin position="1"/>
        <end position="10"/>
    </location>
</feature>
<protein>
    <submittedName>
        <fullName evidence="2">Uncharacterized protein</fullName>
    </submittedName>
</protein>
<organism evidence="2 3">
    <name type="scientific">Methanofollis liminatans DSM 4140</name>
    <dbReference type="NCBI Taxonomy" id="28892"/>
    <lineage>
        <taxon>Archaea</taxon>
        <taxon>Methanobacteriati</taxon>
        <taxon>Methanobacteriota</taxon>
        <taxon>Stenosarchaea group</taxon>
        <taxon>Methanomicrobia</taxon>
        <taxon>Methanomicrobiales</taxon>
        <taxon>Methanomicrobiaceae</taxon>
        <taxon>Methanofollis</taxon>
    </lineage>
</organism>
<accession>J1AML2</accession>
<reference evidence="2 3" key="1">
    <citation type="submission" date="2011-08" db="EMBL/GenBank/DDBJ databases">
        <title>The complete genome of Methanofollis liminatans DSM 4140.</title>
        <authorList>
            <consortium name="US DOE Joint Genome Institute (JGI-PGF)"/>
            <person name="Lucas S."/>
            <person name="Han J."/>
            <person name="Lapidus A."/>
            <person name="Bruce D."/>
            <person name="Goodwin L."/>
            <person name="Pitluck S."/>
            <person name="Peters L."/>
            <person name="Kyrpides N."/>
            <person name="Mavromatis K."/>
            <person name="Ivanova N."/>
            <person name="Mikhailova N."/>
            <person name="Lu M."/>
            <person name="Detter J.C."/>
            <person name="Tapia R."/>
            <person name="Han C."/>
            <person name="Land M."/>
            <person name="Hauser L."/>
            <person name="Markowitz V."/>
            <person name="Cheng J.-F."/>
            <person name="Hugenholtz P."/>
            <person name="Woyke T."/>
            <person name="Wu D."/>
            <person name="Spring S."/>
            <person name="Schuler E."/>
            <person name="Brambilla E."/>
            <person name="Klenk H.-P."/>
            <person name="Eisen J.A."/>
        </authorList>
    </citation>
    <scope>NUCLEOTIDE SEQUENCE [LARGE SCALE GENOMIC DNA]</scope>
    <source>
        <strain evidence="2 3">DSM 4140</strain>
    </source>
</reference>
<feature type="compositionally biased region" description="Basic and acidic residues" evidence="1">
    <location>
        <begin position="21"/>
        <end position="36"/>
    </location>
</feature>
<proteinExistence type="predicted"/>
<dbReference type="AlphaFoldDB" id="J1AML2"/>
<name>J1AML2_9EURY</name>
<dbReference type="EMBL" id="CM001555">
    <property type="protein sequence ID" value="EJG06063.1"/>
    <property type="molecule type" value="Genomic_DNA"/>
</dbReference>
<feature type="compositionally biased region" description="Basic and acidic residues" evidence="1">
    <location>
        <begin position="52"/>
        <end position="80"/>
    </location>
</feature>
<evidence type="ECO:0000313" key="3">
    <source>
        <dbReference type="Proteomes" id="UP000005095"/>
    </source>
</evidence>
<dbReference type="STRING" id="28892.Metli_0085"/>
<evidence type="ECO:0000256" key="1">
    <source>
        <dbReference type="SAM" id="MobiDB-lite"/>
    </source>
</evidence>
<feature type="region of interest" description="Disordered" evidence="1">
    <location>
        <begin position="1"/>
        <end position="110"/>
    </location>
</feature>
<sequence length="177" mass="19822">MPAISREKSCRKFNRSIGRVGEPERNRFPSSRRDSEGLPSRPDPDPMLSPLLDERSGRGRRAEVSMAPRREISRRAERSRLKNVPRGGPRYSVRPRDTPSLSPGLQPFRPRNRALMASNPVKIGRRRPKAFSAATSLLPEKICGSGLCGPIFSGCLFGPLMRSRFRPFGLQPFRPSG</sequence>
<dbReference type="Proteomes" id="UP000005095">
    <property type="component" value="Chromosome"/>
</dbReference>
<dbReference type="HOGENOM" id="CLU_1514627_0_0_2"/>
<keyword evidence="3" id="KW-1185">Reference proteome</keyword>